<reference evidence="2 3" key="1">
    <citation type="submission" date="2021-06" db="EMBL/GenBank/DDBJ databases">
        <title>Caerostris extrusa draft genome.</title>
        <authorList>
            <person name="Kono N."/>
            <person name="Arakawa K."/>
        </authorList>
    </citation>
    <scope>NUCLEOTIDE SEQUENCE [LARGE SCALE GENOMIC DNA]</scope>
</reference>
<feature type="region of interest" description="Disordered" evidence="1">
    <location>
        <begin position="182"/>
        <end position="201"/>
    </location>
</feature>
<sequence>GIGKDTQWVIRQKISAKNPATVTKNSCCFCCWKDLRREGPDRQKKIRSPEPDFRGISGVSEGRLASWGDSGFPESGSTSGVVRHHQRLPHVAMEIVTAYPPYTSSGRLGSLAQGIFLRSSSKEDCHCPKEICLLSLGPQKEQKKKKKRKETYKEKKIAAYFQMNRSETESIHESNSHLPINLAVVGACPPPQGRKRRRRRR</sequence>
<dbReference type="Proteomes" id="UP001054945">
    <property type="component" value="Unassembled WGS sequence"/>
</dbReference>
<evidence type="ECO:0000256" key="1">
    <source>
        <dbReference type="SAM" id="MobiDB-lite"/>
    </source>
</evidence>
<dbReference type="EMBL" id="BPLR01000797">
    <property type="protein sequence ID" value="GIY97552.1"/>
    <property type="molecule type" value="Genomic_DNA"/>
</dbReference>
<name>A0AAV4XQV3_CAEEX</name>
<comment type="caution">
    <text evidence="2">The sequence shown here is derived from an EMBL/GenBank/DDBJ whole genome shotgun (WGS) entry which is preliminary data.</text>
</comment>
<gene>
    <name evidence="2" type="ORF">CEXT_139241</name>
</gene>
<dbReference type="AlphaFoldDB" id="A0AAV4XQV3"/>
<feature type="non-terminal residue" evidence="2">
    <location>
        <position position="1"/>
    </location>
</feature>
<accession>A0AAV4XQV3</accession>
<protein>
    <submittedName>
        <fullName evidence="2">Uncharacterized protein</fullName>
    </submittedName>
</protein>
<keyword evidence="3" id="KW-1185">Reference proteome</keyword>
<proteinExistence type="predicted"/>
<organism evidence="2 3">
    <name type="scientific">Caerostris extrusa</name>
    <name type="common">Bark spider</name>
    <name type="synonym">Caerostris bankana</name>
    <dbReference type="NCBI Taxonomy" id="172846"/>
    <lineage>
        <taxon>Eukaryota</taxon>
        <taxon>Metazoa</taxon>
        <taxon>Ecdysozoa</taxon>
        <taxon>Arthropoda</taxon>
        <taxon>Chelicerata</taxon>
        <taxon>Arachnida</taxon>
        <taxon>Araneae</taxon>
        <taxon>Araneomorphae</taxon>
        <taxon>Entelegynae</taxon>
        <taxon>Araneoidea</taxon>
        <taxon>Araneidae</taxon>
        <taxon>Caerostris</taxon>
    </lineage>
</organism>
<evidence type="ECO:0000313" key="2">
    <source>
        <dbReference type="EMBL" id="GIY97552.1"/>
    </source>
</evidence>
<evidence type="ECO:0000313" key="3">
    <source>
        <dbReference type="Proteomes" id="UP001054945"/>
    </source>
</evidence>